<keyword evidence="2" id="KW-0067">ATP-binding</keyword>
<dbReference type="InterPro" id="IPR027417">
    <property type="entry name" value="P-loop_NTPase"/>
</dbReference>
<evidence type="ECO:0000313" key="4">
    <source>
        <dbReference type="EMBL" id="MFG6461719.1"/>
    </source>
</evidence>
<dbReference type="InterPro" id="IPR050445">
    <property type="entry name" value="Bact_polysacc_biosynth/exp"/>
</dbReference>
<sequence>MTVDTQDSNIADRSIGSILANLRNLSADQVERIVRHQREQSVRFGEAAVALGFASSDDVLFALSQQFHYPYAPEERRSASPELVALNQPFGVQAESLRAIRSQIIMRLFNEGQERRAIAVVSPEAGDGKTFFAANLAVVLAQLGGRTLLVDADLRHPRQHDVFGVENRAGLSGILSGRAEAKVIQQVPGVSSLFVLPVGTTPPNPLELVERPAFGLLIRELLSKFDHVVVDTPAACFGSDSAVIAARCGAALVVARKNEARVEALQDLVANLAETPAQVAGVVFNEF</sequence>
<feature type="domain" description="CobQ/CobB/MinD/ParA nucleotide binding" evidence="3">
    <location>
        <begin position="118"/>
        <end position="287"/>
    </location>
</feature>
<dbReference type="InterPro" id="IPR002586">
    <property type="entry name" value="CobQ/CobB/MinD/ParA_Nub-bd_dom"/>
</dbReference>
<dbReference type="SUPFAM" id="SSF52540">
    <property type="entry name" value="P-loop containing nucleoside triphosphate hydrolases"/>
    <property type="match status" value="1"/>
</dbReference>
<dbReference type="EMBL" id="JBIGHX010000003">
    <property type="protein sequence ID" value="MFG6461719.1"/>
    <property type="molecule type" value="Genomic_DNA"/>
</dbReference>
<dbReference type="CDD" id="cd05387">
    <property type="entry name" value="BY-kinase"/>
    <property type="match status" value="1"/>
</dbReference>
<dbReference type="Gene3D" id="3.40.50.300">
    <property type="entry name" value="P-loop containing nucleotide triphosphate hydrolases"/>
    <property type="match status" value="1"/>
</dbReference>
<dbReference type="EC" id="2.7.10.2" evidence="4"/>
<organism evidence="4 5">
    <name type="scientific">Pelomonas lactea</name>
    <dbReference type="NCBI Taxonomy" id="3299030"/>
    <lineage>
        <taxon>Bacteria</taxon>
        <taxon>Pseudomonadati</taxon>
        <taxon>Pseudomonadota</taxon>
        <taxon>Betaproteobacteria</taxon>
        <taxon>Burkholderiales</taxon>
        <taxon>Sphaerotilaceae</taxon>
        <taxon>Roseateles</taxon>
    </lineage>
</organism>
<reference evidence="4 5" key="1">
    <citation type="submission" date="2024-08" db="EMBL/GenBank/DDBJ databases">
        <authorList>
            <person name="Lu H."/>
        </authorList>
    </citation>
    <scope>NUCLEOTIDE SEQUENCE [LARGE SCALE GENOMIC DNA]</scope>
    <source>
        <strain evidence="4 5">DXS20W</strain>
    </source>
</reference>
<dbReference type="InterPro" id="IPR037257">
    <property type="entry name" value="T2SS_E_N_sf"/>
</dbReference>
<keyword evidence="5" id="KW-1185">Reference proteome</keyword>
<name>A0ABW7GIE3_9BURK</name>
<dbReference type="InterPro" id="IPR005702">
    <property type="entry name" value="Wzc-like_C"/>
</dbReference>
<evidence type="ECO:0000259" key="3">
    <source>
        <dbReference type="Pfam" id="PF01656"/>
    </source>
</evidence>
<proteinExistence type="predicted"/>
<dbReference type="RefSeq" id="WP_394510584.1">
    <property type="nucleotide sequence ID" value="NZ_JBIGHX010000003.1"/>
</dbReference>
<keyword evidence="4" id="KW-0808">Transferase</keyword>
<protein>
    <submittedName>
        <fullName evidence="4">Polysaccharide biosynthesis tyrosine autokinase</fullName>
        <ecNumber evidence="4">2.7.10.2</ecNumber>
    </submittedName>
</protein>
<keyword evidence="1" id="KW-0547">Nucleotide-binding</keyword>
<dbReference type="PANTHER" id="PTHR32309">
    <property type="entry name" value="TYROSINE-PROTEIN KINASE"/>
    <property type="match status" value="1"/>
</dbReference>
<comment type="caution">
    <text evidence="4">The sequence shown here is derived from an EMBL/GenBank/DDBJ whole genome shotgun (WGS) entry which is preliminary data.</text>
</comment>
<dbReference type="PANTHER" id="PTHR32309:SF13">
    <property type="entry name" value="FERRIC ENTEROBACTIN TRANSPORT PROTEIN FEPE"/>
    <property type="match status" value="1"/>
</dbReference>
<accession>A0ABW7GIE3</accession>
<dbReference type="SUPFAM" id="SSF160246">
    <property type="entry name" value="EspE N-terminal domain-like"/>
    <property type="match status" value="1"/>
</dbReference>
<dbReference type="GO" id="GO:0004715">
    <property type="term" value="F:non-membrane spanning protein tyrosine kinase activity"/>
    <property type="evidence" value="ECO:0007669"/>
    <property type="project" value="UniProtKB-EC"/>
</dbReference>
<evidence type="ECO:0000256" key="1">
    <source>
        <dbReference type="ARBA" id="ARBA00022741"/>
    </source>
</evidence>
<dbReference type="NCBIfam" id="TIGR01007">
    <property type="entry name" value="eps_fam"/>
    <property type="match status" value="1"/>
</dbReference>
<evidence type="ECO:0000313" key="5">
    <source>
        <dbReference type="Proteomes" id="UP001606302"/>
    </source>
</evidence>
<dbReference type="Pfam" id="PF01656">
    <property type="entry name" value="CbiA"/>
    <property type="match status" value="1"/>
</dbReference>
<evidence type="ECO:0000256" key="2">
    <source>
        <dbReference type="ARBA" id="ARBA00022840"/>
    </source>
</evidence>
<gene>
    <name evidence="4" type="ORF">ACG04Q_09065</name>
</gene>
<dbReference type="Proteomes" id="UP001606302">
    <property type="component" value="Unassembled WGS sequence"/>
</dbReference>